<dbReference type="SUPFAM" id="SSF51905">
    <property type="entry name" value="FAD/NAD(P)-binding domain"/>
    <property type="match status" value="1"/>
</dbReference>
<feature type="domain" description="FAD dependent oxidoreductase" evidence="7">
    <location>
        <begin position="7"/>
        <end position="378"/>
    </location>
</feature>
<sequence length="399" mass="43232">MAAVSHVLIIGGGVIGLAIALELRLRGAAVTVLTRDFAEAASQAAAGMLAPQAEMIPPGAMREFCLRSRSLYPGWTQKLETLTGLPTGYWACGILAPVYEKESAVSGQPSTVNRQPSAEAQGEDGIRGAERVKEQGELKTQNSKLSLPPTPSLWLDRAAIHQHQPGLSQDVSGGWWYPDDAQVDNRLLAKALWVAAYDAGVDLQEGVAVATMLHQSDRITGVQTSSGTMQSEQYVLATGAWSQALLPIPVTPRKGQMLSVRVPAGQELPLKTVLFGSEIYIVPRRDGRIVIGATSEDVGFTPNNTPEGVQALLERAIRLYPALRDFPLQEFWWGFRPATPDELPLLGDSPYGNLTLATGHYRNGILLAPVTAQLIADRLQQQSDELLDAFHWSRFRTAP</sequence>
<dbReference type="AlphaFoldDB" id="A0A2T1ENY3"/>
<evidence type="ECO:0000256" key="4">
    <source>
        <dbReference type="ARBA" id="ARBA00049872"/>
    </source>
</evidence>
<dbReference type="GO" id="GO:0050660">
    <property type="term" value="F:flavin adenine dinucleotide binding"/>
    <property type="evidence" value="ECO:0007669"/>
    <property type="project" value="InterPro"/>
</dbReference>
<dbReference type="InterPro" id="IPR036188">
    <property type="entry name" value="FAD/NAD-bd_sf"/>
</dbReference>
<proteinExistence type="predicted"/>
<keyword evidence="9" id="KW-1185">Reference proteome</keyword>
<evidence type="ECO:0000313" key="9">
    <source>
        <dbReference type="Proteomes" id="UP000239576"/>
    </source>
</evidence>
<keyword evidence="3" id="KW-0560">Oxidoreductase</keyword>
<dbReference type="Proteomes" id="UP000239576">
    <property type="component" value="Unassembled WGS sequence"/>
</dbReference>
<dbReference type="OrthoDB" id="9805935at2"/>
<keyword evidence="2" id="KW-0784">Thiamine biosynthesis</keyword>
<reference evidence="9" key="1">
    <citation type="submission" date="2018-02" db="EMBL/GenBank/DDBJ databases">
        <authorList>
            <person name="Moore K."/>
            <person name="Momper L."/>
        </authorList>
    </citation>
    <scope>NUCLEOTIDE SEQUENCE [LARGE SCALE GENOMIC DNA]</scope>
    <source>
        <strain evidence="9">ULC18</strain>
    </source>
</reference>
<feature type="compositionally biased region" description="Polar residues" evidence="6">
    <location>
        <begin position="106"/>
        <end position="118"/>
    </location>
</feature>
<dbReference type="NCBIfam" id="TIGR02352">
    <property type="entry name" value="thiamin_ThiO"/>
    <property type="match status" value="1"/>
</dbReference>
<dbReference type="GO" id="GO:0043799">
    <property type="term" value="F:glycine oxidase activity"/>
    <property type="evidence" value="ECO:0007669"/>
    <property type="project" value="UniProtKB-EC"/>
</dbReference>
<comment type="catalytic activity">
    <reaction evidence="4">
        <text>glycine + O2 + H2O = glyoxylate + H2O2 + NH4(+)</text>
        <dbReference type="Rhea" id="RHEA:11532"/>
        <dbReference type="ChEBI" id="CHEBI:15377"/>
        <dbReference type="ChEBI" id="CHEBI:15379"/>
        <dbReference type="ChEBI" id="CHEBI:16240"/>
        <dbReference type="ChEBI" id="CHEBI:28938"/>
        <dbReference type="ChEBI" id="CHEBI:36655"/>
        <dbReference type="ChEBI" id="CHEBI:57305"/>
        <dbReference type="EC" id="1.4.3.19"/>
    </reaction>
</comment>
<evidence type="ECO:0000256" key="6">
    <source>
        <dbReference type="SAM" id="MobiDB-lite"/>
    </source>
</evidence>
<comment type="pathway">
    <text evidence="1">Cofactor biosynthesis; thiamine diphosphate biosynthesis.</text>
</comment>
<accession>A0A2T1ENY3</accession>
<evidence type="ECO:0000313" key="8">
    <source>
        <dbReference type="EMBL" id="PSB34444.1"/>
    </source>
</evidence>
<evidence type="ECO:0000256" key="1">
    <source>
        <dbReference type="ARBA" id="ARBA00004948"/>
    </source>
</evidence>
<dbReference type="SUPFAM" id="SSF54373">
    <property type="entry name" value="FAD-linked reductases, C-terminal domain"/>
    <property type="match status" value="1"/>
</dbReference>
<reference evidence="8 9" key="2">
    <citation type="submission" date="2018-03" db="EMBL/GenBank/DDBJ databases">
        <title>The ancient ancestry and fast evolution of plastids.</title>
        <authorList>
            <person name="Moore K.R."/>
            <person name="Magnabosco C."/>
            <person name="Momper L."/>
            <person name="Gold D.A."/>
            <person name="Bosak T."/>
            <person name="Fournier G.P."/>
        </authorList>
    </citation>
    <scope>NUCLEOTIDE SEQUENCE [LARGE SCALE GENOMIC DNA]</scope>
    <source>
        <strain evidence="8 9">ULC18</strain>
    </source>
</reference>
<name>A0A2T1ENY3_9CYAN</name>
<dbReference type="InterPro" id="IPR006076">
    <property type="entry name" value="FAD-dep_OxRdtase"/>
</dbReference>
<evidence type="ECO:0000256" key="5">
    <source>
        <dbReference type="ARBA" id="ARBA00050018"/>
    </source>
</evidence>
<comment type="caution">
    <text evidence="8">The sequence shown here is derived from an EMBL/GenBank/DDBJ whole genome shotgun (WGS) entry which is preliminary data.</text>
</comment>
<dbReference type="GO" id="GO:0009228">
    <property type="term" value="P:thiamine biosynthetic process"/>
    <property type="evidence" value="ECO:0007669"/>
    <property type="project" value="UniProtKB-KW"/>
</dbReference>
<dbReference type="UniPathway" id="UPA00060"/>
<dbReference type="Pfam" id="PF01266">
    <property type="entry name" value="DAO"/>
    <property type="match status" value="1"/>
</dbReference>
<dbReference type="EMBL" id="PVWK01000014">
    <property type="protein sequence ID" value="PSB34444.1"/>
    <property type="molecule type" value="Genomic_DNA"/>
</dbReference>
<dbReference type="InterPro" id="IPR012727">
    <property type="entry name" value="Gly_oxidase_ThiO"/>
</dbReference>
<dbReference type="PANTHER" id="PTHR13847:SF289">
    <property type="entry name" value="GLYCINE OXIDASE"/>
    <property type="match status" value="1"/>
</dbReference>
<dbReference type="GO" id="GO:0005737">
    <property type="term" value="C:cytoplasm"/>
    <property type="evidence" value="ECO:0007669"/>
    <property type="project" value="TreeGrafter"/>
</dbReference>
<dbReference type="GO" id="GO:0009229">
    <property type="term" value="P:thiamine diphosphate biosynthetic process"/>
    <property type="evidence" value="ECO:0007669"/>
    <property type="project" value="UniProtKB-UniPathway"/>
</dbReference>
<feature type="region of interest" description="Disordered" evidence="6">
    <location>
        <begin position="106"/>
        <end position="127"/>
    </location>
</feature>
<dbReference type="PANTHER" id="PTHR13847">
    <property type="entry name" value="SARCOSINE DEHYDROGENASE-RELATED"/>
    <property type="match status" value="1"/>
</dbReference>
<organism evidence="8 9">
    <name type="scientific">Stenomitos frigidus ULC18</name>
    <dbReference type="NCBI Taxonomy" id="2107698"/>
    <lineage>
        <taxon>Bacteria</taxon>
        <taxon>Bacillati</taxon>
        <taxon>Cyanobacteriota</taxon>
        <taxon>Cyanophyceae</taxon>
        <taxon>Leptolyngbyales</taxon>
        <taxon>Leptolyngbyaceae</taxon>
        <taxon>Stenomitos</taxon>
    </lineage>
</organism>
<protein>
    <recommendedName>
        <fullName evidence="5">glycine oxidase</fullName>
        <ecNumber evidence="5">1.4.3.19</ecNumber>
    </recommendedName>
</protein>
<evidence type="ECO:0000256" key="3">
    <source>
        <dbReference type="ARBA" id="ARBA00023002"/>
    </source>
</evidence>
<evidence type="ECO:0000256" key="2">
    <source>
        <dbReference type="ARBA" id="ARBA00022977"/>
    </source>
</evidence>
<dbReference type="EC" id="1.4.3.19" evidence="5"/>
<evidence type="ECO:0000259" key="7">
    <source>
        <dbReference type="Pfam" id="PF01266"/>
    </source>
</evidence>
<gene>
    <name evidence="8" type="primary">thiO</name>
    <name evidence="8" type="ORF">C7B82_03010</name>
</gene>
<dbReference type="RefSeq" id="WP_106254818.1">
    <property type="nucleotide sequence ID" value="NZ_CAWNSW010000073.1"/>
</dbReference>
<dbReference type="Gene3D" id="3.50.50.60">
    <property type="entry name" value="FAD/NAD(P)-binding domain"/>
    <property type="match status" value="1"/>
</dbReference>
<dbReference type="Gene3D" id="3.30.9.10">
    <property type="entry name" value="D-Amino Acid Oxidase, subunit A, domain 2"/>
    <property type="match status" value="1"/>
</dbReference>